<accession>A0A6L5XLF5</accession>
<comment type="subcellular location">
    <subcellularLocation>
        <location evidence="1 5">Bacterial flagellum basal body</location>
    </subcellularLocation>
</comment>
<dbReference type="Proteomes" id="UP000477488">
    <property type="component" value="Unassembled WGS sequence"/>
</dbReference>
<evidence type="ECO:0000259" key="6">
    <source>
        <dbReference type="Pfam" id="PF00460"/>
    </source>
</evidence>
<dbReference type="EMBL" id="VUMH01000007">
    <property type="protein sequence ID" value="MSS28047.1"/>
    <property type="molecule type" value="Genomic_DNA"/>
</dbReference>
<comment type="function">
    <text evidence="5">A flexible structure which links the flagellar filament to the drive apparatus in the basal body.</text>
</comment>
<dbReference type="RefSeq" id="WP_288230461.1">
    <property type="nucleotide sequence ID" value="NZ_JAXELC010000052.1"/>
</dbReference>
<dbReference type="NCBIfam" id="TIGR03506">
    <property type="entry name" value="FlgEFG_subfam"/>
    <property type="match status" value="1"/>
</dbReference>
<evidence type="ECO:0000313" key="10">
    <source>
        <dbReference type="EMBL" id="MSS28047.1"/>
    </source>
</evidence>
<dbReference type="InterPro" id="IPR011491">
    <property type="entry name" value="FlgE_D2"/>
</dbReference>
<dbReference type="Gene3D" id="2.60.98.20">
    <property type="entry name" value="Flagellar hook protein FlgE"/>
    <property type="match status" value="1"/>
</dbReference>
<comment type="caution">
    <text evidence="10">The sequence shown here is derived from an EMBL/GenBank/DDBJ whole genome shotgun (WGS) entry which is preliminary data.</text>
</comment>
<dbReference type="Pfam" id="PF06429">
    <property type="entry name" value="Flg_bbr_C"/>
    <property type="match status" value="1"/>
</dbReference>
<evidence type="ECO:0000256" key="5">
    <source>
        <dbReference type="RuleBase" id="RU362116"/>
    </source>
</evidence>
<organism evidence="10 11">
    <name type="scientific">Desulfovibrio porci</name>
    <dbReference type="NCBI Taxonomy" id="2605782"/>
    <lineage>
        <taxon>Bacteria</taxon>
        <taxon>Pseudomonadati</taxon>
        <taxon>Thermodesulfobacteriota</taxon>
        <taxon>Desulfovibrionia</taxon>
        <taxon>Desulfovibrionales</taxon>
        <taxon>Desulfovibrionaceae</taxon>
        <taxon>Desulfovibrio</taxon>
    </lineage>
</organism>
<evidence type="ECO:0000256" key="4">
    <source>
        <dbReference type="ARBA" id="ARBA00023143"/>
    </source>
</evidence>
<name>A0A6L5XLF5_9BACT</name>
<dbReference type="SUPFAM" id="SSF117143">
    <property type="entry name" value="Flagellar hook protein flgE"/>
    <property type="match status" value="1"/>
</dbReference>
<proteinExistence type="inferred from homology"/>
<dbReference type="Pfam" id="PF07559">
    <property type="entry name" value="FlgE_D2"/>
    <property type="match status" value="1"/>
</dbReference>
<evidence type="ECO:0000259" key="9">
    <source>
        <dbReference type="Pfam" id="PF22692"/>
    </source>
</evidence>
<feature type="domain" description="Flagellar hook protein FlgE/F/G-like D1" evidence="9">
    <location>
        <begin position="97"/>
        <end position="156"/>
    </location>
</feature>
<dbReference type="InterPro" id="IPR037925">
    <property type="entry name" value="FlgE/F/G-like"/>
</dbReference>
<reference evidence="10 11" key="1">
    <citation type="submission" date="2019-09" db="EMBL/GenBank/DDBJ databases">
        <title>In-depth cultivation of the pig gut microbiome towards novel bacterial diversity and tailored functional studies.</title>
        <authorList>
            <person name="Wylensek D."/>
            <person name="Hitch T.C.A."/>
            <person name="Clavel T."/>
        </authorList>
    </citation>
    <scope>NUCLEOTIDE SEQUENCE [LARGE SCALE GENOMIC DNA]</scope>
    <source>
        <strain evidence="10 11">PG-178-WT-4</strain>
    </source>
</reference>
<evidence type="ECO:0000313" key="11">
    <source>
        <dbReference type="Proteomes" id="UP000477488"/>
    </source>
</evidence>
<keyword evidence="11" id="KW-1185">Reference proteome</keyword>
<evidence type="ECO:0000256" key="3">
    <source>
        <dbReference type="ARBA" id="ARBA00019015"/>
    </source>
</evidence>
<evidence type="ECO:0000259" key="8">
    <source>
        <dbReference type="Pfam" id="PF07559"/>
    </source>
</evidence>
<dbReference type="GO" id="GO:0009425">
    <property type="term" value="C:bacterial-type flagellum basal body"/>
    <property type="evidence" value="ECO:0007669"/>
    <property type="project" value="UniProtKB-SubCell"/>
</dbReference>
<feature type="domain" description="Flagellar basal-body/hook protein C-terminal" evidence="7">
    <location>
        <begin position="461"/>
        <end position="502"/>
    </location>
</feature>
<dbReference type="PANTHER" id="PTHR30435">
    <property type="entry name" value="FLAGELLAR PROTEIN"/>
    <property type="match status" value="1"/>
</dbReference>
<dbReference type="InterPro" id="IPR019776">
    <property type="entry name" value="Flagellar_basal_body_rod_CS"/>
</dbReference>
<evidence type="ECO:0000259" key="7">
    <source>
        <dbReference type="Pfam" id="PF06429"/>
    </source>
</evidence>
<keyword evidence="10" id="KW-0966">Cell projection</keyword>
<dbReference type="PANTHER" id="PTHR30435:SF1">
    <property type="entry name" value="FLAGELLAR HOOK PROTEIN FLGE"/>
    <property type="match status" value="1"/>
</dbReference>
<keyword evidence="10" id="KW-0969">Cilium</keyword>
<comment type="similarity">
    <text evidence="2 5">Belongs to the flagella basal body rod proteins family.</text>
</comment>
<dbReference type="InterPro" id="IPR053967">
    <property type="entry name" value="LlgE_F_G-like_D1"/>
</dbReference>
<dbReference type="InterPro" id="IPR010930">
    <property type="entry name" value="Flg_bb/hook_C_dom"/>
</dbReference>
<dbReference type="Pfam" id="PF22692">
    <property type="entry name" value="LlgE_F_G_D1"/>
    <property type="match status" value="1"/>
</dbReference>
<dbReference type="GO" id="GO:0009424">
    <property type="term" value="C:bacterial-type flagellum hook"/>
    <property type="evidence" value="ECO:0007669"/>
    <property type="project" value="TreeGrafter"/>
</dbReference>
<dbReference type="InterPro" id="IPR037058">
    <property type="entry name" value="Falgellar_hook_FlgE_sf"/>
</dbReference>
<dbReference type="InterPro" id="IPR001444">
    <property type="entry name" value="Flag_bb_rod_N"/>
</dbReference>
<evidence type="ECO:0000256" key="1">
    <source>
        <dbReference type="ARBA" id="ARBA00004117"/>
    </source>
</evidence>
<gene>
    <name evidence="10" type="ORF">FYJ44_08330</name>
</gene>
<dbReference type="GO" id="GO:0071978">
    <property type="term" value="P:bacterial-type flagellum-dependent swarming motility"/>
    <property type="evidence" value="ECO:0007669"/>
    <property type="project" value="TreeGrafter"/>
</dbReference>
<dbReference type="PROSITE" id="PS00588">
    <property type="entry name" value="FLAGELLA_BB_ROD"/>
    <property type="match status" value="1"/>
</dbReference>
<feature type="domain" description="Flagellar basal body rod protein N-terminal" evidence="6">
    <location>
        <begin position="5"/>
        <end position="35"/>
    </location>
</feature>
<protein>
    <recommendedName>
        <fullName evidence="3 5">Flagellar hook protein FlgE</fullName>
    </recommendedName>
</protein>
<dbReference type="Pfam" id="PF00460">
    <property type="entry name" value="Flg_bb_rod"/>
    <property type="match status" value="1"/>
</dbReference>
<feature type="domain" description="Flagellar hook protein FlgE D2" evidence="8">
    <location>
        <begin position="198"/>
        <end position="384"/>
    </location>
</feature>
<dbReference type="AlphaFoldDB" id="A0A6L5XLF5"/>
<keyword evidence="10" id="KW-0282">Flagellum</keyword>
<dbReference type="InterPro" id="IPR020013">
    <property type="entry name" value="Flagellar_FlgE/F/G"/>
</dbReference>
<evidence type="ECO:0000256" key="2">
    <source>
        <dbReference type="ARBA" id="ARBA00009677"/>
    </source>
</evidence>
<sequence length="504" mass="52995">MNSALYIGATGMKGLSQGMQVTSNNLANVSTIGYKQQGILFSDLISTSQAGMGEWWNNQENSRVALGQTGKGVQVDSVRTIFKQGPMESSNTVTDMAINGKGFFQVTDGVSLYYTRAGDFRPDNEGVWRTPTGLALNGYKYNEDGSLGDLQEVKIDKFGTMPGKGTARVDLTMNLNSGQDNAVNADNPYFGLLGLYNATAAKPLSSGSYSYAQGMTLYDAEGNARTVTAYFDGAPDSTSGSMIEFLIAAGASAAGKTDADGNVIPPSPGDGLLMSGVLQFDASGRLTGMSAFTPTVEGSKNLADWQPAELKDGLPQLTLDGATMAVNFGVSAAGGWQNAPASAADVGTDQSKLPSMGADAVRAKDATTAYNSSSPTGAYKQDGYAEGVLSAISIGTDGTVVGRYSNSQDQNLWQIPICRFTSEDGLRREGGNLFSATDDAGQMDMGVAGTENYGAVNAYNIEESNVDMATEMVNMIITQRGFQSNSKVVTTADQMLQKAMELKR</sequence>
<keyword evidence="4 5" id="KW-0975">Bacterial flagellum</keyword>
<dbReference type="GO" id="GO:0005829">
    <property type="term" value="C:cytosol"/>
    <property type="evidence" value="ECO:0007669"/>
    <property type="project" value="TreeGrafter"/>
</dbReference>